<comment type="caution">
    <text evidence="1">The sequence shown here is derived from an EMBL/GenBank/DDBJ whole genome shotgun (WGS) entry which is preliminary data.</text>
</comment>
<reference evidence="1" key="1">
    <citation type="submission" date="2018-05" db="EMBL/GenBank/DDBJ databases">
        <title>Draft genome of Mucuna pruriens seed.</title>
        <authorList>
            <person name="Nnadi N.E."/>
            <person name="Vos R."/>
            <person name="Hasami M.H."/>
            <person name="Devisetty U.K."/>
            <person name="Aguiy J.C."/>
        </authorList>
    </citation>
    <scope>NUCLEOTIDE SEQUENCE [LARGE SCALE GENOMIC DNA]</scope>
    <source>
        <strain evidence="1">JCA_2017</strain>
    </source>
</reference>
<name>A0A371GFL8_MUCPR</name>
<evidence type="ECO:0000313" key="2">
    <source>
        <dbReference type="Proteomes" id="UP000257109"/>
    </source>
</evidence>
<accession>A0A371GFL8</accession>
<keyword evidence="2" id="KW-1185">Reference proteome</keyword>
<dbReference type="Proteomes" id="UP000257109">
    <property type="component" value="Unassembled WGS sequence"/>
</dbReference>
<dbReference type="AlphaFoldDB" id="A0A371GFL8"/>
<gene>
    <name evidence="1" type="ORF">CR513_28934</name>
</gene>
<protein>
    <submittedName>
        <fullName evidence="1">Uncharacterized protein</fullName>
    </submittedName>
</protein>
<feature type="non-terminal residue" evidence="1">
    <location>
        <position position="148"/>
    </location>
</feature>
<organism evidence="1 2">
    <name type="scientific">Mucuna pruriens</name>
    <name type="common">Velvet bean</name>
    <name type="synonym">Dolichos pruriens</name>
    <dbReference type="NCBI Taxonomy" id="157652"/>
    <lineage>
        <taxon>Eukaryota</taxon>
        <taxon>Viridiplantae</taxon>
        <taxon>Streptophyta</taxon>
        <taxon>Embryophyta</taxon>
        <taxon>Tracheophyta</taxon>
        <taxon>Spermatophyta</taxon>
        <taxon>Magnoliopsida</taxon>
        <taxon>eudicotyledons</taxon>
        <taxon>Gunneridae</taxon>
        <taxon>Pentapetalae</taxon>
        <taxon>rosids</taxon>
        <taxon>fabids</taxon>
        <taxon>Fabales</taxon>
        <taxon>Fabaceae</taxon>
        <taxon>Papilionoideae</taxon>
        <taxon>50 kb inversion clade</taxon>
        <taxon>NPAAA clade</taxon>
        <taxon>indigoferoid/millettioid clade</taxon>
        <taxon>Phaseoleae</taxon>
        <taxon>Mucuna</taxon>
    </lineage>
</organism>
<sequence>MSNPSLPGPDRIRLPRASRHSTLSVSYITLFPTLSHNQTHCVLERIQPKVDYTIVSFSLFDACKTTKSRVIKLVSLPETQALLSSSDPLHDLDPKIEITLRRLRRDRNIVVNIRNSSNFVSSSDNSSFITNNSNSFEYSSTNNFVEPE</sequence>
<proteinExistence type="predicted"/>
<dbReference type="EMBL" id="QJKJ01005696">
    <property type="protein sequence ID" value="RDX89357.1"/>
    <property type="molecule type" value="Genomic_DNA"/>
</dbReference>
<evidence type="ECO:0000313" key="1">
    <source>
        <dbReference type="EMBL" id="RDX89357.1"/>
    </source>
</evidence>